<gene>
    <name evidence="8" type="ORF">ABH15_11880</name>
</gene>
<dbReference type="GO" id="GO:0005737">
    <property type="term" value="C:cytoplasm"/>
    <property type="evidence" value="ECO:0007669"/>
    <property type="project" value="TreeGrafter"/>
</dbReference>
<dbReference type="AlphaFoldDB" id="A0A498GZB9"/>
<dbReference type="GO" id="GO:0046872">
    <property type="term" value="F:metal ion binding"/>
    <property type="evidence" value="ECO:0007669"/>
    <property type="project" value="UniProtKB-KW"/>
</dbReference>
<dbReference type="GO" id="GO:0002926">
    <property type="term" value="P:tRNA wobble base 5-methoxycarbonylmethyl-2-thiouridinylation"/>
    <property type="evidence" value="ECO:0007669"/>
    <property type="project" value="TreeGrafter"/>
</dbReference>
<keyword evidence="3" id="KW-0949">S-adenosyl-L-methionine</keyword>
<dbReference type="EMBL" id="LHQS01000003">
    <property type="protein sequence ID" value="RXE55435.1"/>
    <property type="molecule type" value="Genomic_DNA"/>
</dbReference>
<dbReference type="GO" id="GO:0003824">
    <property type="term" value="F:catalytic activity"/>
    <property type="evidence" value="ECO:0007669"/>
    <property type="project" value="InterPro"/>
</dbReference>
<keyword evidence="9" id="KW-1185">Reference proteome</keyword>
<reference evidence="8 9" key="1">
    <citation type="journal article" date="2015" name="Int. J. Syst. Evol. Microbiol.">
        <title>Methanoculleus taiwanensis sp. nov., a methanogen isolated from deep marine sediment at the deformation front area near Taiwan.</title>
        <authorList>
            <person name="Weng C.Y."/>
            <person name="Chen S.C."/>
            <person name="Lai M.C."/>
            <person name="Wu S.Y."/>
            <person name="Lin S."/>
            <person name="Yang T.F."/>
            <person name="Chen P.C."/>
        </authorList>
    </citation>
    <scope>NUCLEOTIDE SEQUENCE [LARGE SCALE GENOMIC DNA]</scope>
    <source>
        <strain evidence="8 9">CYW4</strain>
    </source>
</reference>
<proteinExistence type="predicted"/>
<dbReference type="InterPro" id="IPR007197">
    <property type="entry name" value="rSAM"/>
</dbReference>
<dbReference type="SMART" id="SM00729">
    <property type="entry name" value="Elp3"/>
    <property type="match status" value="1"/>
</dbReference>
<dbReference type="PIRSF" id="PIRSF004954">
    <property type="entry name" value="Radical_SAM"/>
    <property type="match status" value="1"/>
</dbReference>
<evidence type="ECO:0000256" key="5">
    <source>
        <dbReference type="ARBA" id="ARBA00023004"/>
    </source>
</evidence>
<evidence type="ECO:0000313" key="8">
    <source>
        <dbReference type="EMBL" id="RXE55435.1"/>
    </source>
</evidence>
<feature type="domain" description="Elp3/MiaA/NifB-like radical SAM core" evidence="7">
    <location>
        <begin position="26"/>
        <end position="254"/>
    </location>
</feature>
<accession>A0A498GZB9</accession>
<dbReference type="GO" id="GO:0051539">
    <property type="term" value="F:4 iron, 4 sulfur cluster binding"/>
    <property type="evidence" value="ECO:0007669"/>
    <property type="project" value="UniProtKB-KW"/>
</dbReference>
<dbReference type="InterPro" id="IPR006638">
    <property type="entry name" value="Elp3/MiaA/NifB-like_rSAM"/>
</dbReference>
<dbReference type="SUPFAM" id="SSF102114">
    <property type="entry name" value="Radical SAM enzymes"/>
    <property type="match status" value="1"/>
</dbReference>
<evidence type="ECO:0000256" key="2">
    <source>
        <dbReference type="ARBA" id="ARBA00022485"/>
    </source>
</evidence>
<keyword evidence="6" id="KW-0411">Iron-sulfur</keyword>
<protein>
    <submittedName>
        <fullName evidence="8">Radical SAM protein</fullName>
    </submittedName>
</protein>
<dbReference type="SFLD" id="SFLDS00029">
    <property type="entry name" value="Radical_SAM"/>
    <property type="match status" value="1"/>
</dbReference>
<dbReference type="Proteomes" id="UP000290932">
    <property type="component" value="Unassembled WGS sequence"/>
</dbReference>
<evidence type="ECO:0000256" key="3">
    <source>
        <dbReference type="ARBA" id="ARBA00022691"/>
    </source>
</evidence>
<organism evidence="8 9">
    <name type="scientific">Methanoculleus taiwanensis</name>
    <dbReference type="NCBI Taxonomy" id="1550565"/>
    <lineage>
        <taxon>Archaea</taxon>
        <taxon>Methanobacteriati</taxon>
        <taxon>Methanobacteriota</taxon>
        <taxon>Stenosarchaea group</taxon>
        <taxon>Methanomicrobia</taxon>
        <taxon>Methanomicrobiales</taxon>
        <taxon>Methanomicrobiaceae</taxon>
        <taxon>Methanoculleus</taxon>
    </lineage>
</organism>
<dbReference type="InterPro" id="IPR039661">
    <property type="entry name" value="ELP3"/>
</dbReference>
<evidence type="ECO:0000256" key="4">
    <source>
        <dbReference type="ARBA" id="ARBA00022723"/>
    </source>
</evidence>
<dbReference type="InterPro" id="IPR058240">
    <property type="entry name" value="rSAM_sf"/>
</dbReference>
<dbReference type="OrthoDB" id="105445at2157"/>
<keyword evidence="2" id="KW-0004">4Fe-4S</keyword>
<name>A0A498GZB9_9EURY</name>
<comment type="cofactor">
    <cofactor evidence="1">
        <name>[4Fe-4S] cluster</name>
        <dbReference type="ChEBI" id="CHEBI:49883"/>
    </cofactor>
</comment>
<evidence type="ECO:0000256" key="6">
    <source>
        <dbReference type="ARBA" id="ARBA00023014"/>
    </source>
</evidence>
<comment type="caution">
    <text evidence="8">The sequence shown here is derived from an EMBL/GenBank/DDBJ whole genome shotgun (WGS) entry which is preliminary data.</text>
</comment>
<dbReference type="PANTHER" id="PTHR11135">
    <property type="entry name" value="HISTONE ACETYLTRANSFERASE-RELATED"/>
    <property type="match status" value="1"/>
</dbReference>
<dbReference type="RefSeq" id="WP_128694619.1">
    <property type="nucleotide sequence ID" value="NZ_LHQS01000003.1"/>
</dbReference>
<keyword evidence="5" id="KW-0408">Iron</keyword>
<sequence>MISKSALKPLACWRGKDLYDGQVLETVTVIFRTAGCSWNRCLMCGYRHERYPPLSESELVDRLLGQIAWVKESFADDDYQMVKIFTSGSFFDPAEVPPAVLTAAGLAFRGKLVVAETRPEYVSEDSLAEFVACIDDGTWSTPLHVAMGLETTNDAIREKSIDKGFTYADFLQAASTARRAGAGVKAYLMMKPPFLTEAEARDDMLRSIEEVSPVADMISMNLCTVQTRTDVERLWKQNAYRPPYLWSALDVLIRSPVHILCDPVGGGQMRGPHNCGACDRPIVKGIGEYSLTGDKELLRVLAEEDCACKQEWEFVLREERPYCMPLTR</sequence>
<dbReference type="NCBIfam" id="TIGR01210">
    <property type="entry name" value="archaeosine biosynthesis radical SAM protein RaSEA"/>
    <property type="match status" value="1"/>
</dbReference>
<keyword evidence="4" id="KW-0479">Metal-binding</keyword>
<dbReference type="InterPro" id="IPR005909">
    <property type="entry name" value="RaSEA"/>
</dbReference>
<evidence type="ECO:0000313" key="9">
    <source>
        <dbReference type="Proteomes" id="UP000290932"/>
    </source>
</evidence>
<dbReference type="PANTHER" id="PTHR11135:SF0">
    <property type="entry name" value="ELONGATOR COMPLEX PROTEIN 3"/>
    <property type="match status" value="1"/>
</dbReference>
<evidence type="ECO:0000256" key="1">
    <source>
        <dbReference type="ARBA" id="ARBA00001966"/>
    </source>
</evidence>
<evidence type="ECO:0000259" key="7">
    <source>
        <dbReference type="SMART" id="SM00729"/>
    </source>
</evidence>